<keyword evidence="3" id="KW-1185">Reference proteome</keyword>
<dbReference type="Proteomes" id="UP000646749">
    <property type="component" value="Unassembled WGS sequence"/>
</dbReference>
<evidence type="ECO:0000313" key="2">
    <source>
        <dbReference type="EMBL" id="GIG85728.1"/>
    </source>
</evidence>
<gene>
    <name evidence="2" type="ORF">Pen02_06640</name>
</gene>
<organism evidence="2 3">
    <name type="scientific">Plantactinospora endophytica</name>
    <dbReference type="NCBI Taxonomy" id="673535"/>
    <lineage>
        <taxon>Bacteria</taxon>
        <taxon>Bacillati</taxon>
        <taxon>Actinomycetota</taxon>
        <taxon>Actinomycetes</taxon>
        <taxon>Micromonosporales</taxon>
        <taxon>Micromonosporaceae</taxon>
        <taxon>Plantactinospora</taxon>
    </lineage>
</organism>
<accession>A0ABQ4DTF6</accession>
<comment type="caution">
    <text evidence="2">The sequence shown here is derived from an EMBL/GenBank/DDBJ whole genome shotgun (WGS) entry which is preliminary data.</text>
</comment>
<evidence type="ECO:0000313" key="3">
    <source>
        <dbReference type="Proteomes" id="UP000646749"/>
    </source>
</evidence>
<protein>
    <submittedName>
        <fullName evidence="2">Uncharacterized protein</fullName>
    </submittedName>
</protein>
<evidence type="ECO:0000256" key="1">
    <source>
        <dbReference type="SAM" id="MobiDB-lite"/>
    </source>
</evidence>
<proteinExistence type="predicted"/>
<sequence length="69" mass="7493">MGVDAGIYDGDSHPLTLANFVCFSDLQVLQMPLIATQLVGPGCRCWQKGDGRGAKKRHGRAGRAEDHRL</sequence>
<reference evidence="2 3" key="1">
    <citation type="submission" date="2021-01" db="EMBL/GenBank/DDBJ databases">
        <title>Whole genome shotgun sequence of Plantactinospora endophytica NBRC 110450.</title>
        <authorList>
            <person name="Komaki H."/>
            <person name="Tamura T."/>
        </authorList>
    </citation>
    <scope>NUCLEOTIDE SEQUENCE [LARGE SCALE GENOMIC DNA]</scope>
    <source>
        <strain evidence="2 3">NBRC 110450</strain>
    </source>
</reference>
<feature type="region of interest" description="Disordered" evidence="1">
    <location>
        <begin position="47"/>
        <end position="69"/>
    </location>
</feature>
<name>A0ABQ4DTF6_9ACTN</name>
<dbReference type="EMBL" id="BONW01000002">
    <property type="protein sequence ID" value="GIG85728.1"/>
    <property type="molecule type" value="Genomic_DNA"/>
</dbReference>